<proteinExistence type="predicted"/>
<evidence type="ECO:0000313" key="1">
    <source>
        <dbReference type="EMBL" id="KAJ7550385.1"/>
    </source>
</evidence>
<gene>
    <name evidence="1" type="ORF">O6H91_07G098300</name>
</gene>
<evidence type="ECO:0000313" key="2">
    <source>
        <dbReference type="Proteomes" id="UP001162992"/>
    </source>
</evidence>
<accession>A0ACC2D8E1</accession>
<dbReference type="Proteomes" id="UP001162992">
    <property type="component" value="Chromosome 7"/>
</dbReference>
<organism evidence="1 2">
    <name type="scientific">Diphasiastrum complanatum</name>
    <name type="common">Issler's clubmoss</name>
    <name type="synonym">Lycopodium complanatum</name>
    <dbReference type="NCBI Taxonomy" id="34168"/>
    <lineage>
        <taxon>Eukaryota</taxon>
        <taxon>Viridiplantae</taxon>
        <taxon>Streptophyta</taxon>
        <taxon>Embryophyta</taxon>
        <taxon>Tracheophyta</taxon>
        <taxon>Lycopodiopsida</taxon>
        <taxon>Lycopodiales</taxon>
        <taxon>Lycopodiaceae</taxon>
        <taxon>Lycopodioideae</taxon>
        <taxon>Diphasiastrum</taxon>
    </lineage>
</organism>
<dbReference type="EMBL" id="CM055098">
    <property type="protein sequence ID" value="KAJ7550385.1"/>
    <property type="molecule type" value="Genomic_DNA"/>
</dbReference>
<reference evidence="2" key="1">
    <citation type="journal article" date="2024" name="Proc. Natl. Acad. Sci. U.S.A.">
        <title>Extraordinary preservation of gene collinearity over three hundred million years revealed in homosporous lycophytes.</title>
        <authorList>
            <person name="Li C."/>
            <person name="Wickell D."/>
            <person name="Kuo L.Y."/>
            <person name="Chen X."/>
            <person name="Nie B."/>
            <person name="Liao X."/>
            <person name="Peng D."/>
            <person name="Ji J."/>
            <person name="Jenkins J."/>
            <person name="Williams M."/>
            <person name="Shu S."/>
            <person name="Plott C."/>
            <person name="Barry K."/>
            <person name="Rajasekar S."/>
            <person name="Grimwood J."/>
            <person name="Han X."/>
            <person name="Sun S."/>
            <person name="Hou Z."/>
            <person name="He W."/>
            <person name="Dai G."/>
            <person name="Sun C."/>
            <person name="Schmutz J."/>
            <person name="Leebens-Mack J.H."/>
            <person name="Li F.W."/>
            <person name="Wang L."/>
        </authorList>
    </citation>
    <scope>NUCLEOTIDE SEQUENCE [LARGE SCALE GENOMIC DNA]</scope>
    <source>
        <strain evidence="2">cv. PW_Plant_1</strain>
    </source>
</reference>
<keyword evidence="2" id="KW-1185">Reference proteome</keyword>
<sequence length="410" mass="46480">MAAAAVGYLRRLNHQTKEHTKFLQSIPKCFSRFMSLQVERALDPGQPTPETHPEVLSEGQIMPGIHASEFLTRRENLMKLLPKDSLVILGSASIQQMTDVVPYPFRQDADYLYFTGCQQPGGVAVLSGHSNFCMFMPDSDPKDDAWNGCQADQFAACNVFGASQAYSTRQLPQILTPMLSQKNAIFYDGSSLDPRFWRLPPIQQAMSRKRVQNLRKYTHQVRWIKSQAEIDLMRQSAGIASQAFLQSMITSKSWPHEHILAATIEYECKIRGAQRMAFPSVVGGGNNGTIIHYSRNDQQIQEGDMVLVDAGCEFYGYASDITRTWPPCGKFYPAQVRSLLTMHSEFRYILHVMAVKLPEHRILFLNAPLSPFWIFEHPSFHRNSFSGGFGWIRRLGSAFALVLYDLHFSD</sequence>
<name>A0ACC2D8E1_DIPCM</name>
<protein>
    <submittedName>
        <fullName evidence="1">Uncharacterized protein</fullName>
    </submittedName>
</protein>
<comment type="caution">
    <text evidence="1">The sequence shown here is derived from an EMBL/GenBank/DDBJ whole genome shotgun (WGS) entry which is preliminary data.</text>
</comment>